<dbReference type="OMA" id="HATCKHI"/>
<dbReference type="EMBL" id="KB305458">
    <property type="protein sequence ID" value="ELU01010.1"/>
    <property type="molecule type" value="Genomic_DNA"/>
</dbReference>
<dbReference type="PROSITE" id="PS50800">
    <property type="entry name" value="SAP"/>
    <property type="match status" value="1"/>
</dbReference>
<dbReference type="SUPFAM" id="SSF68906">
    <property type="entry name" value="SAP domain"/>
    <property type="match status" value="1"/>
</dbReference>
<dbReference type="InterPro" id="IPR003034">
    <property type="entry name" value="SAP_dom"/>
</dbReference>
<dbReference type="PROSITE" id="PS50966">
    <property type="entry name" value="ZF_SWIM"/>
    <property type="match status" value="1"/>
</dbReference>
<dbReference type="SMART" id="SM00513">
    <property type="entry name" value="SAP"/>
    <property type="match status" value="1"/>
</dbReference>
<sequence>MASNYGSMTVVQLRAELGKRNAKKTGKKAALVERLESYDRNQNFGRPVQQTDENAFSMSLPETSTFKDINADSAIPVVTLKNVNKYLEIYEQSITKKIKKLYSKKWIVTVRFSMAGNITFISGRVGAELKRKLNYAVDVSFDGHGIVQQAQCECGAGMGPHAHCKHVMIILYGLTFAKQGILTHETCTQRLQTFHQSRPNYKEDFRNAVVAHPNPRISMKQLYAPAYLEGVFHDHTYSVVRPAEDFLEENGISKINVDLIQDIEERTREQSKFAIWYKTEFDAKCSPFKNLITNIESWNETKDLLKICLYLFCNRLSVEPRRQNTTKEVFYVDGGPKRGLDRDVTVQVEVEKKTGLWLADILQQAQWVSLYGKRIKLQFANNDF</sequence>
<dbReference type="Gene3D" id="1.10.720.30">
    <property type="entry name" value="SAP domain"/>
    <property type="match status" value="1"/>
</dbReference>
<dbReference type="Proteomes" id="UP000014760">
    <property type="component" value="Unassembled WGS sequence"/>
</dbReference>
<keyword evidence="1" id="KW-0479">Metal-binding</keyword>
<keyword evidence="1" id="KW-0862">Zinc</keyword>
<feature type="domain" description="SAP" evidence="2">
    <location>
        <begin position="5"/>
        <end position="39"/>
    </location>
</feature>
<dbReference type="InterPro" id="IPR007527">
    <property type="entry name" value="Znf_SWIM"/>
</dbReference>
<keyword evidence="6" id="KW-1185">Reference proteome</keyword>
<dbReference type="HOGENOM" id="CLU_720116_0_0_1"/>
<dbReference type="OrthoDB" id="6150801at2759"/>
<evidence type="ECO:0000313" key="4">
    <source>
        <dbReference type="EMBL" id="ELU01010.1"/>
    </source>
</evidence>
<dbReference type="AlphaFoldDB" id="R7U3U5"/>
<accession>R7U3U5</accession>
<evidence type="ECO:0000259" key="3">
    <source>
        <dbReference type="PROSITE" id="PS50966"/>
    </source>
</evidence>
<protein>
    <recommendedName>
        <fullName evidence="7">SWIM-type domain-containing protein</fullName>
    </recommendedName>
</protein>
<dbReference type="EnsemblMetazoa" id="CapteT195563">
    <property type="protein sequence ID" value="CapteP195563"/>
    <property type="gene ID" value="CapteG195563"/>
</dbReference>
<organism evidence="4">
    <name type="scientific">Capitella teleta</name>
    <name type="common">Polychaete worm</name>
    <dbReference type="NCBI Taxonomy" id="283909"/>
    <lineage>
        <taxon>Eukaryota</taxon>
        <taxon>Metazoa</taxon>
        <taxon>Spiralia</taxon>
        <taxon>Lophotrochozoa</taxon>
        <taxon>Annelida</taxon>
        <taxon>Polychaeta</taxon>
        <taxon>Sedentaria</taxon>
        <taxon>Scolecida</taxon>
        <taxon>Capitellidae</taxon>
        <taxon>Capitella</taxon>
    </lineage>
</organism>
<evidence type="ECO:0000259" key="2">
    <source>
        <dbReference type="PROSITE" id="PS50800"/>
    </source>
</evidence>
<evidence type="ECO:0000313" key="5">
    <source>
        <dbReference type="EnsemblMetazoa" id="CapteP195563"/>
    </source>
</evidence>
<keyword evidence="1" id="KW-0863">Zinc-finger</keyword>
<name>R7U3U5_CAPTE</name>
<evidence type="ECO:0000256" key="1">
    <source>
        <dbReference type="PROSITE-ProRule" id="PRU00325"/>
    </source>
</evidence>
<dbReference type="EMBL" id="AMQN01009456">
    <property type="status" value="NOT_ANNOTATED_CDS"/>
    <property type="molecule type" value="Genomic_DNA"/>
</dbReference>
<evidence type="ECO:0008006" key="7">
    <source>
        <dbReference type="Google" id="ProtNLM"/>
    </source>
</evidence>
<evidence type="ECO:0000313" key="6">
    <source>
        <dbReference type="Proteomes" id="UP000014760"/>
    </source>
</evidence>
<dbReference type="InterPro" id="IPR036361">
    <property type="entry name" value="SAP_dom_sf"/>
</dbReference>
<proteinExistence type="predicted"/>
<reference evidence="5" key="3">
    <citation type="submission" date="2015-06" db="UniProtKB">
        <authorList>
            <consortium name="EnsemblMetazoa"/>
        </authorList>
    </citation>
    <scope>IDENTIFICATION</scope>
</reference>
<reference evidence="4 6" key="2">
    <citation type="journal article" date="2013" name="Nature">
        <title>Insights into bilaterian evolution from three spiralian genomes.</title>
        <authorList>
            <person name="Simakov O."/>
            <person name="Marletaz F."/>
            <person name="Cho S.J."/>
            <person name="Edsinger-Gonzales E."/>
            <person name="Havlak P."/>
            <person name="Hellsten U."/>
            <person name="Kuo D.H."/>
            <person name="Larsson T."/>
            <person name="Lv J."/>
            <person name="Arendt D."/>
            <person name="Savage R."/>
            <person name="Osoegawa K."/>
            <person name="de Jong P."/>
            <person name="Grimwood J."/>
            <person name="Chapman J.A."/>
            <person name="Shapiro H."/>
            <person name="Aerts A."/>
            <person name="Otillar R.P."/>
            <person name="Terry A.Y."/>
            <person name="Boore J.L."/>
            <person name="Grigoriev I.V."/>
            <person name="Lindberg D.R."/>
            <person name="Seaver E.C."/>
            <person name="Weisblat D.A."/>
            <person name="Putnam N.H."/>
            <person name="Rokhsar D.S."/>
        </authorList>
    </citation>
    <scope>NUCLEOTIDE SEQUENCE</scope>
    <source>
        <strain evidence="4 6">I ESC-2004</strain>
    </source>
</reference>
<dbReference type="Pfam" id="PF02037">
    <property type="entry name" value="SAP"/>
    <property type="match status" value="1"/>
</dbReference>
<reference evidence="6" key="1">
    <citation type="submission" date="2012-12" db="EMBL/GenBank/DDBJ databases">
        <authorList>
            <person name="Hellsten U."/>
            <person name="Grimwood J."/>
            <person name="Chapman J.A."/>
            <person name="Shapiro H."/>
            <person name="Aerts A."/>
            <person name="Otillar R.P."/>
            <person name="Terry A.Y."/>
            <person name="Boore J.L."/>
            <person name="Simakov O."/>
            <person name="Marletaz F."/>
            <person name="Cho S.-J."/>
            <person name="Edsinger-Gonzales E."/>
            <person name="Havlak P."/>
            <person name="Kuo D.-H."/>
            <person name="Larsson T."/>
            <person name="Lv J."/>
            <person name="Arendt D."/>
            <person name="Savage R."/>
            <person name="Osoegawa K."/>
            <person name="de Jong P."/>
            <person name="Lindberg D.R."/>
            <person name="Seaver E.C."/>
            <person name="Weisblat D.A."/>
            <person name="Putnam N.H."/>
            <person name="Grigoriev I.V."/>
            <person name="Rokhsar D.S."/>
        </authorList>
    </citation>
    <scope>NUCLEOTIDE SEQUENCE</scope>
    <source>
        <strain evidence="6">I ESC-2004</strain>
    </source>
</reference>
<dbReference type="GO" id="GO:0008270">
    <property type="term" value="F:zinc ion binding"/>
    <property type="evidence" value="ECO:0007669"/>
    <property type="project" value="UniProtKB-KW"/>
</dbReference>
<feature type="domain" description="SWIM-type" evidence="3">
    <location>
        <begin position="135"/>
        <end position="175"/>
    </location>
</feature>
<gene>
    <name evidence="4" type="ORF">CAPTEDRAFT_195563</name>
</gene>